<dbReference type="Pfam" id="PF07715">
    <property type="entry name" value="Plug"/>
    <property type="match status" value="1"/>
</dbReference>
<feature type="domain" description="TonB-dependent receptor plug" evidence="17">
    <location>
        <begin position="66"/>
        <end position="164"/>
    </location>
</feature>
<accession>A0A317N098</accession>
<evidence type="ECO:0000256" key="4">
    <source>
        <dbReference type="ARBA" id="ARBA00022452"/>
    </source>
</evidence>
<evidence type="ECO:0000256" key="11">
    <source>
        <dbReference type="ARBA" id="ARBA00023237"/>
    </source>
</evidence>
<evidence type="ECO:0000256" key="5">
    <source>
        <dbReference type="ARBA" id="ARBA00022692"/>
    </source>
</evidence>
<sequence>MNHSAGIRATVRAPFSPTVVGLLAASLPGFAQAEDATQLPDVNVSASAEPTYLREETGLTRLPGSLRDQPQSISVVSQQLMEDQGAVTLRQALRNVAGISFTAGEGGFSGDNINLRGFSARNDLFLDGVRDNGQYTRDTFNIEAVEVLKGPSSMVFGRGTTGGAINQQSKRPQLDDFRSIGATIGTNNDRRMTLDVNQQLDDTSAARLNAMWHDADFTREDVEFKRYGIAPSFTFGIGTDTEVNFSYFRQKEDNVPFYGVPYRFGKPVSVDKDNFYGLADEDFEKTTTDIASITFEHRFNDRLSLTNHTRYSHYDREISPSAPRIANNPPAGTPYDRISVNRSKPYRDGTDTVLANQTDLTARFDTGDIRHTLVSGIEISRETSKVTRYSVSGAPQTNLENPDPDQAAPNLRVLGRSSYTDASANTFSLYTLDEMQVAPNWKVVAGLRWDRFSAHSLADSYNATTGVLTSSSDKDRVDKMTSGRFGIIYQPDAVQSYYIGIGSSFNPSAETLTISDANNGLDPEKNINYELGAKWDLNDGKLGLRAAIFRTDKTNARTVDPDQLNVNVLDGRWVTDGVEFEVTGRLAPGWEIAASAAFMDPEITESNNPAEKGKVPANAPKHTYSLWSTYQLGGGWEVGGGVQGVGKRYGNNTNTVAAPGYHIWDAEFAYKQADYDIRVNVYNLTDKLYYESVYGGHAVPGIGRTALLSVDYRF</sequence>
<keyword evidence="4 12" id="KW-1134">Transmembrane beta strand</keyword>
<dbReference type="Pfam" id="PF00593">
    <property type="entry name" value="TonB_dep_Rec_b-barrel"/>
    <property type="match status" value="1"/>
</dbReference>
<dbReference type="PANTHER" id="PTHR32552:SF83">
    <property type="entry name" value="BLR3904 PROTEIN"/>
    <property type="match status" value="1"/>
</dbReference>
<evidence type="ECO:0000256" key="14">
    <source>
        <dbReference type="SAM" id="MobiDB-lite"/>
    </source>
</evidence>
<evidence type="ECO:0000256" key="1">
    <source>
        <dbReference type="ARBA" id="ARBA00004571"/>
    </source>
</evidence>
<dbReference type="PANTHER" id="PTHR32552">
    <property type="entry name" value="FERRICHROME IRON RECEPTOR-RELATED"/>
    <property type="match status" value="1"/>
</dbReference>
<evidence type="ECO:0000259" key="16">
    <source>
        <dbReference type="Pfam" id="PF00593"/>
    </source>
</evidence>
<evidence type="ECO:0000256" key="10">
    <source>
        <dbReference type="ARBA" id="ARBA00023170"/>
    </source>
</evidence>
<keyword evidence="10 18" id="KW-0675">Receptor</keyword>
<evidence type="ECO:0000313" key="19">
    <source>
        <dbReference type="Proteomes" id="UP000246569"/>
    </source>
</evidence>
<dbReference type="InterPro" id="IPR010105">
    <property type="entry name" value="TonB_sidphr_rcpt"/>
</dbReference>
<comment type="subcellular location">
    <subcellularLocation>
        <location evidence="1 12">Cell outer membrane</location>
        <topology evidence="1 12">Multi-pass membrane protein</topology>
    </subcellularLocation>
</comment>
<keyword evidence="9 12" id="KW-0472">Membrane</keyword>
<dbReference type="FunFam" id="2.170.130.10:FF:000001">
    <property type="entry name" value="Catecholate siderophore TonB-dependent receptor"/>
    <property type="match status" value="1"/>
</dbReference>
<dbReference type="InterPro" id="IPR012910">
    <property type="entry name" value="Plug_dom"/>
</dbReference>
<evidence type="ECO:0000313" key="18">
    <source>
        <dbReference type="EMBL" id="PWV65540.1"/>
    </source>
</evidence>
<gene>
    <name evidence="18" type="ORF">C7443_10123</name>
</gene>
<dbReference type="EMBL" id="QGTJ01000001">
    <property type="protein sequence ID" value="PWV65540.1"/>
    <property type="molecule type" value="Genomic_DNA"/>
</dbReference>
<dbReference type="InterPro" id="IPR000531">
    <property type="entry name" value="Beta-barrel_TonB"/>
</dbReference>
<proteinExistence type="inferred from homology"/>
<keyword evidence="3 12" id="KW-0813">Transport</keyword>
<feature type="region of interest" description="Disordered" evidence="14">
    <location>
        <begin position="320"/>
        <end position="344"/>
    </location>
</feature>
<dbReference type="GO" id="GO:0015344">
    <property type="term" value="F:siderophore uptake transmembrane transporter activity"/>
    <property type="evidence" value="ECO:0007669"/>
    <property type="project" value="TreeGrafter"/>
</dbReference>
<keyword evidence="19" id="KW-1185">Reference proteome</keyword>
<reference evidence="18 19" key="1">
    <citation type="submission" date="2018-05" db="EMBL/GenBank/DDBJ databases">
        <title>Genomic Encyclopedia of Type Strains, Phase IV (KMG-IV): sequencing the most valuable type-strain genomes for metagenomic binning, comparative biology and taxonomic classification.</title>
        <authorList>
            <person name="Goeker M."/>
        </authorList>
    </citation>
    <scope>NUCLEOTIDE SEQUENCE [LARGE SCALE GENOMIC DNA]</scope>
    <source>
        <strain evidence="18 19">DSM 23606</strain>
    </source>
</reference>
<dbReference type="InterPro" id="IPR036942">
    <property type="entry name" value="Beta-barrel_TonB_sf"/>
</dbReference>
<keyword evidence="6 15" id="KW-0732">Signal</keyword>
<organism evidence="18 19">
    <name type="scientific">Plasticicumulans acidivorans</name>
    <dbReference type="NCBI Taxonomy" id="886464"/>
    <lineage>
        <taxon>Bacteria</taxon>
        <taxon>Pseudomonadati</taxon>
        <taxon>Pseudomonadota</taxon>
        <taxon>Gammaproteobacteria</taxon>
        <taxon>Candidatus Competibacteraceae</taxon>
        <taxon>Plasticicumulans</taxon>
    </lineage>
</organism>
<keyword evidence="8 13" id="KW-0798">TonB box</keyword>
<evidence type="ECO:0000259" key="17">
    <source>
        <dbReference type="Pfam" id="PF07715"/>
    </source>
</evidence>
<evidence type="ECO:0000256" key="12">
    <source>
        <dbReference type="PROSITE-ProRule" id="PRU01360"/>
    </source>
</evidence>
<keyword evidence="7" id="KW-0406">Ion transport</keyword>
<evidence type="ECO:0000256" key="2">
    <source>
        <dbReference type="ARBA" id="ARBA00009810"/>
    </source>
</evidence>
<dbReference type="InterPro" id="IPR039426">
    <property type="entry name" value="TonB-dep_rcpt-like"/>
</dbReference>
<name>A0A317N098_9GAMM</name>
<dbReference type="GO" id="GO:0009279">
    <property type="term" value="C:cell outer membrane"/>
    <property type="evidence" value="ECO:0007669"/>
    <property type="project" value="UniProtKB-SubCell"/>
</dbReference>
<dbReference type="Gene3D" id="2.170.130.10">
    <property type="entry name" value="TonB-dependent receptor, plug domain"/>
    <property type="match status" value="1"/>
</dbReference>
<dbReference type="GO" id="GO:0038023">
    <property type="term" value="F:signaling receptor activity"/>
    <property type="evidence" value="ECO:0007669"/>
    <property type="project" value="InterPro"/>
</dbReference>
<dbReference type="AlphaFoldDB" id="A0A317N098"/>
<feature type="chain" id="PRO_5016295910" evidence="15">
    <location>
        <begin position="34"/>
        <end position="714"/>
    </location>
</feature>
<comment type="caution">
    <text evidence="18">The sequence shown here is derived from an EMBL/GenBank/DDBJ whole genome shotgun (WGS) entry which is preliminary data.</text>
</comment>
<comment type="similarity">
    <text evidence="2 12 13">Belongs to the TonB-dependent receptor family.</text>
</comment>
<dbReference type="GO" id="GO:0015891">
    <property type="term" value="P:siderophore transport"/>
    <property type="evidence" value="ECO:0007669"/>
    <property type="project" value="InterPro"/>
</dbReference>
<dbReference type="CDD" id="cd01347">
    <property type="entry name" value="ligand_gated_channel"/>
    <property type="match status" value="1"/>
</dbReference>
<evidence type="ECO:0000256" key="9">
    <source>
        <dbReference type="ARBA" id="ARBA00023136"/>
    </source>
</evidence>
<dbReference type="PROSITE" id="PS52016">
    <property type="entry name" value="TONB_DEPENDENT_REC_3"/>
    <property type="match status" value="1"/>
</dbReference>
<evidence type="ECO:0000256" key="6">
    <source>
        <dbReference type="ARBA" id="ARBA00022729"/>
    </source>
</evidence>
<dbReference type="InterPro" id="IPR037066">
    <property type="entry name" value="Plug_dom_sf"/>
</dbReference>
<evidence type="ECO:0000256" key="15">
    <source>
        <dbReference type="SAM" id="SignalP"/>
    </source>
</evidence>
<evidence type="ECO:0000256" key="13">
    <source>
        <dbReference type="RuleBase" id="RU003357"/>
    </source>
</evidence>
<dbReference type="NCBIfam" id="TIGR01783">
    <property type="entry name" value="TonB-siderophor"/>
    <property type="match status" value="1"/>
</dbReference>
<dbReference type="RefSeq" id="WP_170123420.1">
    <property type="nucleotide sequence ID" value="NZ_QGTJ01000001.1"/>
</dbReference>
<keyword evidence="11 12" id="KW-0998">Cell outer membrane</keyword>
<protein>
    <submittedName>
        <fullName evidence="18">Catecholate siderophore receptor</fullName>
    </submittedName>
</protein>
<dbReference type="Proteomes" id="UP000246569">
    <property type="component" value="Unassembled WGS sequence"/>
</dbReference>
<evidence type="ECO:0000256" key="7">
    <source>
        <dbReference type="ARBA" id="ARBA00023065"/>
    </source>
</evidence>
<dbReference type="SUPFAM" id="SSF56935">
    <property type="entry name" value="Porins"/>
    <property type="match status" value="1"/>
</dbReference>
<evidence type="ECO:0000256" key="8">
    <source>
        <dbReference type="ARBA" id="ARBA00023077"/>
    </source>
</evidence>
<dbReference type="Gene3D" id="2.40.170.20">
    <property type="entry name" value="TonB-dependent receptor, beta-barrel domain"/>
    <property type="match status" value="1"/>
</dbReference>
<evidence type="ECO:0000256" key="3">
    <source>
        <dbReference type="ARBA" id="ARBA00022448"/>
    </source>
</evidence>
<feature type="domain" description="TonB-dependent receptor-like beta-barrel" evidence="16">
    <location>
        <begin position="237"/>
        <end position="684"/>
    </location>
</feature>
<feature type="signal peptide" evidence="15">
    <location>
        <begin position="1"/>
        <end position="33"/>
    </location>
</feature>
<keyword evidence="5 12" id="KW-0812">Transmembrane</keyword>